<evidence type="ECO:0000313" key="3">
    <source>
        <dbReference type="Proteomes" id="UP001374535"/>
    </source>
</evidence>
<accession>A0AAQ3NMC8</accession>
<protein>
    <submittedName>
        <fullName evidence="2">Uncharacterized protein</fullName>
    </submittedName>
</protein>
<keyword evidence="3" id="KW-1185">Reference proteome</keyword>
<proteinExistence type="predicted"/>
<feature type="compositionally biased region" description="Basic and acidic residues" evidence="1">
    <location>
        <begin position="153"/>
        <end position="168"/>
    </location>
</feature>
<reference evidence="2 3" key="1">
    <citation type="journal article" date="2023" name="Life. Sci Alliance">
        <title>Evolutionary insights into 3D genome organization and epigenetic landscape of Vigna mungo.</title>
        <authorList>
            <person name="Junaid A."/>
            <person name="Singh B."/>
            <person name="Bhatia S."/>
        </authorList>
    </citation>
    <scope>NUCLEOTIDE SEQUENCE [LARGE SCALE GENOMIC DNA]</scope>
    <source>
        <strain evidence="2">Urdbean</strain>
    </source>
</reference>
<dbReference type="Proteomes" id="UP001374535">
    <property type="component" value="Chromosome 5"/>
</dbReference>
<evidence type="ECO:0000313" key="2">
    <source>
        <dbReference type="EMBL" id="WVZ12395.1"/>
    </source>
</evidence>
<dbReference type="AlphaFoldDB" id="A0AAQ3NMC8"/>
<sequence>MSTIKSPLRRAKTILLIHSVIRSQKPRQKGKTRFSQNILRNQITVVKIITRSIQQFLGFFNLVINLTLTQNGFGIHGTWPPSRDIQEPPFGIYQRLNHQAPILTQQRIIDSEPSQPQNPETIGEITQAETHHNPLGTGAELEEVSQVVDDSLADGKEGAAGLRRRDTEASGDGGIGGGMG</sequence>
<feature type="compositionally biased region" description="Gly residues" evidence="1">
    <location>
        <begin position="171"/>
        <end position="180"/>
    </location>
</feature>
<organism evidence="2 3">
    <name type="scientific">Vigna mungo</name>
    <name type="common">Black gram</name>
    <name type="synonym">Phaseolus mungo</name>
    <dbReference type="NCBI Taxonomy" id="3915"/>
    <lineage>
        <taxon>Eukaryota</taxon>
        <taxon>Viridiplantae</taxon>
        <taxon>Streptophyta</taxon>
        <taxon>Embryophyta</taxon>
        <taxon>Tracheophyta</taxon>
        <taxon>Spermatophyta</taxon>
        <taxon>Magnoliopsida</taxon>
        <taxon>eudicotyledons</taxon>
        <taxon>Gunneridae</taxon>
        <taxon>Pentapetalae</taxon>
        <taxon>rosids</taxon>
        <taxon>fabids</taxon>
        <taxon>Fabales</taxon>
        <taxon>Fabaceae</taxon>
        <taxon>Papilionoideae</taxon>
        <taxon>50 kb inversion clade</taxon>
        <taxon>NPAAA clade</taxon>
        <taxon>indigoferoid/millettioid clade</taxon>
        <taxon>Phaseoleae</taxon>
        <taxon>Vigna</taxon>
    </lineage>
</organism>
<dbReference type="EMBL" id="CP144696">
    <property type="protein sequence ID" value="WVZ12395.1"/>
    <property type="molecule type" value="Genomic_DNA"/>
</dbReference>
<gene>
    <name evidence="2" type="ORF">V8G54_016925</name>
</gene>
<evidence type="ECO:0000256" key="1">
    <source>
        <dbReference type="SAM" id="MobiDB-lite"/>
    </source>
</evidence>
<name>A0AAQ3NMC8_VIGMU</name>
<feature type="region of interest" description="Disordered" evidence="1">
    <location>
        <begin position="151"/>
        <end position="180"/>
    </location>
</feature>